<reference evidence="2" key="1">
    <citation type="submission" date="2018-05" db="EMBL/GenBank/DDBJ databases">
        <authorList>
            <person name="Lanie J.A."/>
            <person name="Ng W.-L."/>
            <person name="Kazmierczak K.M."/>
            <person name="Andrzejewski T.M."/>
            <person name="Davidsen T.M."/>
            <person name="Wayne K.J."/>
            <person name="Tettelin H."/>
            <person name="Glass J.I."/>
            <person name="Rusch D."/>
            <person name="Podicherti R."/>
            <person name="Tsui H.-C.T."/>
            <person name="Winkler M.E."/>
        </authorList>
    </citation>
    <scope>NUCLEOTIDE SEQUENCE</scope>
</reference>
<name>A0A382HEC3_9ZZZZ</name>
<proteinExistence type="predicted"/>
<feature type="compositionally biased region" description="Low complexity" evidence="1">
    <location>
        <begin position="32"/>
        <end position="41"/>
    </location>
</feature>
<feature type="region of interest" description="Disordered" evidence="1">
    <location>
        <begin position="32"/>
        <end position="51"/>
    </location>
</feature>
<dbReference type="AlphaFoldDB" id="A0A382HEC3"/>
<organism evidence="2">
    <name type="scientific">marine metagenome</name>
    <dbReference type="NCBI Taxonomy" id="408172"/>
    <lineage>
        <taxon>unclassified sequences</taxon>
        <taxon>metagenomes</taxon>
        <taxon>ecological metagenomes</taxon>
    </lineage>
</organism>
<evidence type="ECO:0000256" key="1">
    <source>
        <dbReference type="SAM" id="MobiDB-lite"/>
    </source>
</evidence>
<sequence>MSLDRRNKGRRNIAVVRRPLQQRVAMASVLSTPLPTTTTPPARAGVTMAGG</sequence>
<accession>A0A382HEC3</accession>
<protein>
    <submittedName>
        <fullName evidence="2">Uncharacterized protein</fullName>
    </submittedName>
</protein>
<evidence type="ECO:0000313" key="2">
    <source>
        <dbReference type="EMBL" id="SVB85509.1"/>
    </source>
</evidence>
<gene>
    <name evidence="2" type="ORF">METZ01_LOCUS238363</name>
</gene>
<dbReference type="EMBL" id="UINC01060713">
    <property type="protein sequence ID" value="SVB85509.1"/>
    <property type="molecule type" value="Genomic_DNA"/>
</dbReference>